<dbReference type="PANTHER" id="PTHR11649:SF13">
    <property type="entry name" value="ENGB-TYPE G DOMAIN-CONTAINING PROTEIN"/>
    <property type="match status" value="1"/>
</dbReference>
<protein>
    <submittedName>
        <fullName evidence="4">GTP-binding protein EngB</fullName>
    </submittedName>
</protein>
<feature type="compositionally biased region" description="Polar residues" evidence="1">
    <location>
        <begin position="175"/>
        <end position="186"/>
    </location>
</feature>
<dbReference type="Gene3D" id="3.40.50.300">
    <property type="entry name" value="P-loop containing nucleotide triphosphate hydrolases"/>
    <property type="match status" value="1"/>
</dbReference>
<dbReference type="PANTHER" id="PTHR11649">
    <property type="entry name" value="MSS1/TRME-RELATED GTP-BINDING PROTEIN"/>
    <property type="match status" value="1"/>
</dbReference>
<feature type="region of interest" description="Disordered" evidence="1">
    <location>
        <begin position="606"/>
        <end position="661"/>
    </location>
</feature>
<dbReference type="EMBL" id="CAMXCT020005613">
    <property type="protein sequence ID" value="CAL1166231.1"/>
    <property type="molecule type" value="Genomic_DNA"/>
</dbReference>
<feature type="compositionally biased region" description="Low complexity" evidence="1">
    <location>
        <begin position="163"/>
        <end position="174"/>
    </location>
</feature>
<evidence type="ECO:0000313" key="5">
    <source>
        <dbReference type="Proteomes" id="UP001152797"/>
    </source>
</evidence>
<dbReference type="InterPro" id="IPR027417">
    <property type="entry name" value="P-loop_NTPase"/>
</dbReference>
<dbReference type="OrthoDB" id="391988at2759"/>
<dbReference type="Pfam" id="PF01926">
    <property type="entry name" value="MMR_HSR1"/>
    <property type="match status" value="1"/>
</dbReference>
<evidence type="ECO:0000259" key="2">
    <source>
        <dbReference type="Pfam" id="PF01926"/>
    </source>
</evidence>
<accession>A0A9P1DNS8</accession>
<dbReference type="EMBL" id="CAMXCT010005613">
    <property type="protein sequence ID" value="CAI4012856.1"/>
    <property type="molecule type" value="Genomic_DNA"/>
</dbReference>
<comment type="caution">
    <text evidence="3">The sequence shown here is derived from an EMBL/GenBank/DDBJ whole genome shotgun (WGS) entry which is preliminary data.</text>
</comment>
<dbReference type="InterPro" id="IPR006073">
    <property type="entry name" value="GTP-bd"/>
</dbReference>
<dbReference type="GO" id="GO:0005525">
    <property type="term" value="F:GTP binding"/>
    <property type="evidence" value="ECO:0007669"/>
    <property type="project" value="InterPro"/>
</dbReference>
<feature type="compositionally biased region" description="Acidic residues" evidence="1">
    <location>
        <begin position="219"/>
        <end position="237"/>
    </location>
</feature>
<keyword evidence="5" id="KW-1185">Reference proteome</keyword>
<gene>
    <name evidence="3" type="ORF">C1SCF055_LOCUS37880</name>
</gene>
<dbReference type="SUPFAM" id="SSF52540">
    <property type="entry name" value="P-loop containing nucleoside triphosphate hydrolases"/>
    <property type="match status" value="1"/>
</dbReference>
<feature type="region of interest" description="Disordered" evidence="1">
    <location>
        <begin position="13"/>
        <end position="37"/>
    </location>
</feature>
<feature type="compositionally biased region" description="Basic residues" evidence="1">
    <location>
        <begin position="22"/>
        <end position="31"/>
    </location>
</feature>
<feature type="compositionally biased region" description="Gly residues" evidence="1">
    <location>
        <begin position="265"/>
        <end position="274"/>
    </location>
</feature>
<feature type="compositionally biased region" description="Basic and acidic residues" evidence="1">
    <location>
        <begin position="607"/>
        <end position="635"/>
    </location>
</feature>
<dbReference type="Proteomes" id="UP001152797">
    <property type="component" value="Unassembled WGS sequence"/>
</dbReference>
<evidence type="ECO:0000256" key="1">
    <source>
        <dbReference type="SAM" id="MobiDB-lite"/>
    </source>
</evidence>
<feature type="domain" description="G" evidence="2">
    <location>
        <begin position="381"/>
        <end position="476"/>
    </location>
</feature>
<feature type="compositionally biased region" description="Basic and acidic residues" evidence="1">
    <location>
        <begin position="189"/>
        <end position="201"/>
    </location>
</feature>
<sequence length="661" mass="74460">MAGLVPWWTTGVSTPSFSSKPSRPHRPHRPSLRSASSASSWNVAPQLSLSSGVGLAFLLHRRSSRSSRSLQSNVTRFARYTEEAGSQNVLTVTEVYKLLKQAPSTQHALQLAARLRRAAREGKKMKDGRTLDANVVDDALDVLLDNSVRLRTPVGASTADTADTADTIDTRTQTSDAVNTFGTGSTPEAADRDARENREMQQARASPVELSSMSSDVHDVDDADDSAEVVDDEDEASFQDAYRKMYRSSQGIPDSEESDAEDVYGGYGYEGDGQYGEDYEDHEGEEYSDDDYAEYMDPRDEDSGAQPAPNQAARSQDDTEALVPGKVSDVPDELREQVICRKFNIVDRVWKAPTSVTLPKVPALSEDAMLPENAWMRLPHIAVNGMTNCGKSTLINHILRWTYAAKASSVPGRTKSIDFYCINNRFVLVDLPGYPDPEELAHQGVLKKWEAHWQDLVLTYLQMCADGEYDLRLMLQLQATQRRPSLSCRRFVNEMKEKELPLLLVLTKDDQLKKPNEERNYFATQIKKTLGLEGQHLHFTAKGTLAMSRRSKKHLHRWIRTAVTAKDAGEVKQIMQEAWQSRRICETLKTPEELKEKKERWKAHYKTLRDEKKRKAEEEKRRAEAEERQMEKESSGGKVGKATKLRIRIPPAASRRQEIDA</sequence>
<name>A0A9P1DNS8_9DINO</name>
<feature type="compositionally biased region" description="Acidic residues" evidence="1">
    <location>
        <begin position="275"/>
        <end position="294"/>
    </location>
</feature>
<feature type="region of interest" description="Disordered" evidence="1">
    <location>
        <begin position="163"/>
        <end position="328"/>
    </location>
</feature>
<evidence type="ECO:0000313" key="3">
    <source>
        <dbReference type="EMBL" id="CAI4012856.1"/>
    </source>
</evidence>
<reference evidence="4 5" key="2">
    <citation type="submission" date="2024-05" db="EMBL/GenBank/DDBJ databases">
        <authorList>
            <person name="Chen Y."/>
            <person name="Shah S."/>
            <person name="Dougan E. K."/>
            <person name="Thang M."/>
            <person name="Chan C."/>
        </authorList>
    </citation>
    <scope>NUCLEOTIDE SEQUENCE [LARGE SCALE GENOMIC DNA]</scope>
</reference>
<reference evidence="3" key="1">
    <citation type="submission" date="2022-10" db="EMBL/GenBank/DDBJ databases">
        <authorList>
            <person name="Chen Y."/>
            <person name="Dougan E. K."/>
            <person name="Chan C."/>
            <person name="Rhodes N."/>
            <person name="Thang M."/>
        </authorList>
    </citation>
    <scope>NUCLEOTIDE SEQUENCE</scope>
</reference>
<organism evidence="3">
    <name type="scientific">Cladocopium goreaui</name>
    <dbReference type="NCBI Taxonomy" id="2562237"/>
    <lineage>
        <taxon>Eukaryota</taxon>
        <taxon>Sar</taxon>
        <taxon>Alveolata</taxon>
        <taxon>Dinophyceae</taxon>
        <taxon>Suessiales</taxon>
        <taxon>Symbiodiniaceae</taxon>
        <taxon>Cladocopium</taxon>
    </lineage>
</organism>
<dbReference type="AlphaFoldDB" id="A0A9P1DNS8"/>
<proteinExistence type="predicted"/>
<dbReference type="EMBL" id="CAMXCT030005613">
    <property type="protein sequence ID" value="CAL4800168.1"/>
    <property type="molecule type" value="Genomic_DNA"/>
</dbReference>
<evidence type="ECO:0000313" key="4">
    <source>
        <dbReference type="EMBL" id="CAL4800168.1"/>
    </source>
</evidence>